<dbReference type="EMBL" id="CAJVCH010173903">
    <property type="protein sequence ID" value="CAG7729128.1"/>
    <property type="molecule type" value="Genomic_DNA"/>
</dbReference>
<evidence type="ECO:0000256" key="1">
    <source>
        <dbReference type="SAM" id="MobiDB-lite"/>
    </source>
</evidence>
<sequence>MSINNNINKNIPEPKKTSSETSQEPNRPGTSLSATQISQTLPGLEPLDQTDQLYIVKRNEIFPFNLGVPIRSHFHIYNNNGQHVFSACQTDPRFRERKFVMYIYNVTNPQVEDPFLKILQRCPERPEETDKVEVLPYKKLDEELTQLNSRRAGPSGKSRPYRDVRGHIHIRHVDQDFLGHIWRGKTEFRAFNANLQQLFTFPKEPPRTVAKASQGPEQRKKLSFFSNKWIFYDYFLSGSSEPFLPQIPLGRVQLNADPRNVGIIADKKNCCSLTFPFDFSSVEKCLVLTFALSMYCRTKSTSETIHQRCLFFILGVSTLVVLVILIVGTVCELAESSRCKVFEI</sequence>
<organism evidence="3 4">
    <name type="scientific">Allacma fusca</name>
    <dbReference type="NCBI Taxonomy" id="39272"/>
    <lineage>
        <taxon>Eukaryota</taxon>
        <taxon>Metazoa</taxon>
        <taxon>Ecdysozoa</taxon>
        <taxon>Arthropoda</taxon>
        <taxon>Hexapoda</taxon>
        <taxon>Collembola</taxon>
        <taxon>Symphypleona</taxon>
        <taxon>Sminthuridae</taxon>
        <taxon>Allacma</taxon>
    </lineage>
</organism>
<comment type="caution">
    <text evidence="3">The sequence shown here is derived from an EMBL/GenBank/DDBJ whole genome shotgun (WGS) entry which is preliminary data.</text>
</comment>
<name>A0A8J2JX70_9HEXA</name>
<evidence type="ECO:0000313" key="4">
    <source>
        <dbReference type="Proteomes" id="UP000708208"/>
    </source>
</evidence>
<dbReference type="Proteomes" id="UP000708208">
    <property type="component" value="Unassembled WGS sequence"/>
</dbReference>
<proteinExistence type="predicted"/>
<feature type="transmembrane region" description="Helical" evidence="2">
    <location>
        <begin position="310"/>
        <end position="331"/>
    </location>
</feature>
<dbReference type="AlphaFoldDB" id="A0A8J2JX70"/>
<evidence type="ECO:0000313" key="3">
    <source>
        <dbReference type="EMBL" id="CAG7729128.1"/>
    </source>
</evidence>
<keyword evidence="2" id="KW-0812">Transmembrane</keyword>
<protein>
    <submittedName>
        <fullName evidence="3">Uncharacterized protein</fullName>
    </submittedName>
</protein>
<feature type="compositionally biased region" description="Low complexity" evidence="1">
    <location>
        <begin position="1"/>
        <end position="11"/>
    </location>
</feature>
<accession>A0A8J2JX70</accession>
<keyword evidence="2" id="KW-0472">Membrane</keyword>
<evidence type="ECO:0000256" key="2">
    <source>
        <dbReference type="SAM" id="Phobius"/>
    </source>
</evidence>
<gene>
    <name evidence="3" type="ORF">AFUS01_LOCUS17865</name>
</gene>
<reference evidence="3" key="1">
    <citation type="submission" date="2021-06" db="EMBL/GenBank/DDBJ databases">
        <authorList>
            <person name="Hodson N. C."/>
            <person name="Mongue J. A."/>
            <person name="Jaron S. K."/>
        </authorList>
    </citation>
    <scope>NUCLEOTIDE SEQUENCE</scope>
</reference>
<keyword evidence="2" id="KW-1133">Transmembrane helix</keyword>
<feature type="compositionally biased region" description="Polar residues" evidence="1">
    <location>
        <begin position="19"/>
        <end position="33"/>
    </location>
</feature>
<feature type="region of interest" description="Disordered" evidence="1">
    <location>
        <begin position="1"/>
        <end position="33"/>
    </location>
</feature>
<keyword evidence="4" id="KW-1185">Reference proteome</keyword>